<dbReference type="EMBL" id="CP135137">
    <property type="protein sequence ID" value="WWR11535.1"/>
    <property type="molecule type" value="Genomic_DNA"/>
</dbReference>
<evidence type="ECO:0000256" key="3">
    <source>
        <dbReference type="HAMAP-Rule" id="MF_02071"/>
    </source>
</evidence>
<dbReference type="InterPro" id="IPR034718">
    <property type="entry name" value="RlpA"/>
</dbReference>
<dbReference type="PANTHER" id="PTHR34183:SF1">
    <property type="entry name" value="ENDOLYTIC PEPTIDOGLYCAN TRANSGLYCOSYLASE RLPA"/>
    <property type="match status" value="1"/>
</dbReference>
<dbReference type="NCBIfam" id="TIGR00413">
    <property type="entry name" value="rlpA"/>
    <property type="match status" value="1"/>
</dbReference>
<keyword evidence="2 3" id="KW-0961">Cell wall biogenesis/degradation</keyword>
<dbReference type="InterPro" id="IPR012997">
    <property type="entry name" value="RplA"/>
</dbReference>
<dbReference type="SUPFAM" id="SSF50685">
    <property type="entry name" value="Barwin-like endoglucanases"/>
    <property type="match status" value="1"/>
</dbReference>
<proteinExistence type="inferred from homology"/>
<dbReference type="EC" id="4.2.2.-" evidence="3"/>
<dbReference type="Proteomes" id="UP001368618">
    <property type="component" value="Chromosome"/>
</dbReference>
<reference evidence="6" key="1">
    <citation type="submission" date="2023-09" db="EMBL/GenBank/DDBJ databases">
        <title>Genomes of two closely related lineages of the louse Polyplax serrata with different host specificities.</title>
        <authorList>
            <person name="Martinu J."/>
            <person name="Tarabai H."/>
            <person name="Stefka J."/>
            <person name="Hypsa V."/>
        </authorList>
    </citation>
    <scope>NUCLEOTIDE SEQUENCE [LARGE SCALE GENOMIC DNA]</scope>
    <source>
        <strain evidence="6">98ZLc_SE</strain>
    </source>
</reference>
<evidence type="ECO:0000256" key="2">
    <source>
        <dbReference type="ARBA" id="ARBA00023316"/>
    </source>
</evidence>
<evidence type="ECO:0000259" key="5">
    <source>
        <dbReference type="Pfam" id="PF03330"/>
    </source>
</evidence>
<accession>A0ABZ2GWN9</accession>
<comment type="function">
    <text evidence="3">Lytic transglycosylase with a strong preference for naked glycan strands that lack stem peptides.</text>
</comment>
<comment type="similarity">
    <text evidence="3 4">Belongs to the RlpA family.</text>
</comment>
<dbReference type="InterPro" id="IPR036908">
    <property type="entry name" value="RlpA-like_sf"/>
</dbReference>
<dbReference type="CDD" id="cd22268">
    <property type="entry name" value="DPBB_RlpA-like"/>
    <property type="match status" value="1"/>
</dbReference>
<dbReference type="InterPro" id="IPR009009">
    <property type="entry name" value="RlpA-like_DPBB"/>
</dbReference>
<organism evidence="6 7">
    <name type="scientific">Candidatus Legionella polyplacis</name>
    <dbReference type="NCBI Taxonomy" id="2005262"/>
    <lineage>
        <taxon>Bacteria</taxon>
        <taxon>Pseudomonadati</taxon>
        <taxon>Pseudomonadota</taxon>
        <taxon>Gammaproteobacteria</taxon>
        <taxon>Legionellales</taxon>
        <taxon>Legionellaceae</taxon>
        <taxon>Legionella</taxon>
    </lineage>
</organism>
<gene>
    <name evidence="3" type="primary">rlpA</name>
    <name evidence="6" type="ORF">RQL39_02520</name>
</gene>
<dbReference type="PANTHER" id="PTHR34183">
    <property type="entry name" value="ENDOLYTIC PEPTIDOGLYCAN TRANSGLYCOSYLASE RLPA"/>
    <property type="match status" value="1"/>
</dbReference>
<dbReference type="RefSeq" id="WP_338516105.1">
    <property type="nucleotide sequence ID" value="NZ_CP135137.1"/>
</dbReference>
<keyword evidence="7" id="KW-1185">Reference proteome</keyword>
<evidence type="ECO:0000256" key="1">
    <source>
        <dbReference type="ARBA" id="ARBA00023239"/>
    </source>
</evidence>
<dbReference type="Pfam" id="PF03330">
    <property type="entry name" value="DPBB_1"/>
    <property type="match status" value="1"/>
</dbReference>
<name>A0ABZ2GWN9_9GAMM</name>
<sequence>MKNIIDYKMRGIASWYGIDFNKKRTSSGEYFNMYAMTAAHKTLPLPTYLLVRNLNNGNTVIVRVNDRGPFYSNRIIDVSYAAAVKLGLLKSGIAPVEIQVIDVGDYIFHDTIQIFSFKSKKLAFFFYKKLKKLIKFPVEIKQYRCYYTIQIKLFLKFFNTSMLRIIQNNFLS</sequence>
<dbReference type="HAMAP" id="MF_02071">
    <property type="entry name" value="RlpA"/>
    <property type="match status" value="1"/>
</dbReference>
<evidence type="ECO:0000313" key="6">
    <source>
        <dbReference type="EMBL" id="WWR11535.1"/>
    </source>
</evidence>
<evidence type="ECO:0000256" key="4">
    <source>
        <dbReference type="RuleBase" id="RU003495"/>
    </source>
</evidence>
<feature type="domain" description="RlpA-like protein double-psi beta-barrel" evidence="5">
    <location>
        <begin position="10"/>
        <end position="98"/>
    </location>
</feature>
<evidence type="ECO:0000313" key="7">
    <source>
        <dbReference type="Proteomes" id="UP001368618"/>
    </source>
</evidence>
<dbReference type="Gene3D" id="2.40.40.10">
    <property type="entry name" value="RlpA-like domain"/>
    <property type="match status" value="1"/>
</dbReference>
<keyword evidence="1 3" id="KW-0456">Lyase</keyword>
<protein>
    <recommendedName>
        <fullName evidence="3">Endolytic peptidoglycan transglycosylase RlpA</fullName>
        <ecNumber evidence="3">4.2.2.-</ecNumber>
    </recommendedName>
</protein>